<dbReference type="GO" id="GO:0006334">
    <property type="term" value="P:nucleosome assembly"/>
    <property type="evidence" value="ECO:0007669"/>
    <property type="project" value="InterPro"/>
</dbReference>
<evidence type="ECO:0000313" key="3">
    <source>
        <dbReference type="EMBL" id="JAV21021.1"/>
    </source>
</evidence>
<sequence>MSSSSDEAGVNPPAPPATVLLAKARASSPESSDEELTAVKPWLDLVLEAFINIPTEDAEKGISIRKVQTYLKEKHRVTKAKMKRNVYPALRLALARKYITKTTALKTVVMGSARLNPAYAISRLRRPDEVVATEDEKAGAGGGRKRKAASSTDEDGPKTVKRRIPFAKVN</sequence>
<proteinExistence type="predicted"/>
<protein>
    <recommendedName>
        <fullName evidence="2">H15 domain-containing protein</fullName>
    </recommendedName>
</protein>
<evidence type="ECO:0000256" key="1">
    <source>
        <dbReference type="SAM" id="MobiDB-lite"/>
    </source>
</evidence>
<dbReference type="GO" id="GO:0000786">
    <property type="term" value="C:nucleosome"/>
    <property type="evidence" value="ECO:0007669"/>
    <property type="project" value="InterPro"/>
</dbReference>
<reference evidence="3" key="1">
    <citation type="submission" date="2017-01" db="EMBL/GenBank/DDBJ databases">
        <title>A deep insight into the sialotranscriptome of adult male and female Cluex tarsalis mosquitoes.</title>
        <authorList>
            <person name="Ribeiro J.M."/>
            <person name="Moreira F."/>
            <person name="Bernard K.A."/>
            <person name="Calvo E."/>
        </authorList>
    </citation>
    <scope>NUCLEOTIDE SEQUENCE</scope>
    <source>
        <strain evidence="3">Kern County</strain>
        <tissue evidence="3">Salivary glands</tissue>
    </source>
</reference>
<accession>A0A1Q3F0F0</accession>
<dbReference type="PROSITE" id="PS51504">
    <property type="entry name" value="H15"/>
    <property type="match status" value="1"/>
</dbReference>
<dbReference type="InterPro" id="IPR005818">
    <property type="entry name" value="Histone_H1/H5_H15"/>
</dbReference>
<feature type="domain" description="H15" evidence="2">
    <location>
        <begin position="38"/>
        <end position="117"/>
    </location>
</feature>
<feature type="compositionally biased region" description="Basic residues" evidence="1">
    <location>
        <begin position="159"/>
        <end position="170"/>
    </location>
</feature>
<organism evidence="3">
    <name type="scientific">Culex tarsalis</name>
    <name type="common">Encephalitis mosquito</name>
    <dbReference type="NCBI Taxonomy" id="7177"/>
    <lineage>
        <taxon>Eukaryota</taxon>
        <taxon>Metazoa</taxon>
        <taxon>Ecdysozoa</taxon>
        <taxon>Arthropoda</taxon>
        <taxon>Hexapoda</taxon>
        <taxon>Insecta</taxon>
        <taxon>Pterygota</taxon>
        <taxon>Neoptera</taxon>
        <taxon>Endopterygota</taxon>
        <taxon>Diptera</taxon>
        <taxon>Nematocera</taxon>
        <taxon>Culicoidea</taxon>
        <taxon>Culicidae</taxon>
        <taxon>Culicinae</taxon>
        <taxon>Culicini</taxon>
        <taxon>Culex</taxon>
        <taxon>Culex</taxon>
    </lineage>
</organism>
<feature type="region of interest" description="Disordered" evidence="1">
    <location>
        <begin position="130"/>
        <end position="170"/>
    </location>
</feature>
<dbReference type="GO" id="GO:0003677">
    <property type="term" value="F:DNA binding"/>
    <property type="evidence" value="ECO:0007669"/>
    <property type="project" value="InterPro"/>
</dbReference>
<dbReference type="EMBL" id="GFDL01014024">
    <property type="protein sequence ID" value="JAV21021.1"/>
    <property type="molecule type" value="Transcribed_RNA"/>
</dbReference>
<name>A0A1Q3F0F0_CULTA</name>
<dbReference type="AlphaFoldDB" id="A0A1Q3F0F0"/>
<evidence type="ECO:0000259" key="2">
    <source>
        <dbReference type="PROSITE" id="PS51504"/>
    </source>
</evidence>